<dbReference type="eggNOG" id="KOG4033">
    <property type="taxonomic scope" value="Eukaryota"/>
</dbReference>
<keyword evidence="2" id="KW-0732">Signal</keyword>
<feature type="region of interest" description="Disordered" evidence="1">
    <location>
        <begin position="421"/>
        <end position="441"/>
    </location>
</feature>
<feature type="signal peptide" evidence="2">
    <location>
        <begin position="1"/>
        <end position="29"/>
    </location>
</feature>
<evidence type="ECO:0000256" key="1">
    <source>
        <dbReference type="SAM" id="MobiDB-lite"/>
    </source>
</evidence>
<dbReference type="Pfam" id="PF10188">
    <property type="entry name" value="Oscp1"/>
    <property type="match status" value="1"/>
</dbReference>
<keyword evidence="5" id="KW-1185">Reference proteome</keyword>
<evidence type="ECO:0000256" key="2">
    <source>
        <dbReference type="SAM" id="SignalP"/>
    </source>
</evidence>
<dbReference type="GO" id="GO:0005886">
    <property type="term" value="C:plasma membrane"/>
    <property type="evidence" value="ECO:0000318"/>
    <property type="project" value="GO_Central"/>
</dbReference>
<evidence type="ECO:0000313" key="4">
    <source>
        <dbReference type="EMBL" id="CAJ03987.1"/>
    </source>
</evidence>
<dbReference type="GO" id="GO:0005737">
    <property type="term" value="C:cytoplasm"/>
    <property type="evidence" value="ECO:0000318"/>
    <property type="project" value="GO_Central"/>
</dbReference>
<reference evidence="4 5" key="2">
    <citation type="journal article" date="2011" name="Genome Res.">
        <title>Chromosome and gene copy number variation allow major structural change between species and strains of Leishmania.</title>
        <authorList>
            <person name="Rogers M.B."/>
            <person name="Hilley J.D."/>
            <person name="Dickens N.J."/>
            <person name="Wilkes J."/>
            <person name="Bates P.A."/>
            <person name="Depledge D.P."/>
            <person name="Harris D."/>
            <person name="Her Y."/>
            <person name="Herzyk P."/>
            <person name="Imamura H."/>
            <person name="Otto T.D."/>
            <person name="Sanders M."/>
            <person name="Seeger K."/>
            <person name="Dujardin J.C."/>
            <person name="Berriman M."/>
            <person name="Smith D.F."/>
            <person name="Hertz-Fowler C."/>
            <person name="Mottram J.C."/>
        </authorList>
    </citation>
    <scope>NUCLEOTIDE SEQUENCE [LARGE SCALE GENOMIC DNA]</scope>
    <source>
        <strain evidence="5">MHOM/IL/81/Friedlin</strain>
    </source>
</reference>
<name>Q4QE65_LEIMA</name>
<accession>Q4QE65</accession>
<sequence length="453" mass="47618">MSSHELPFLILNLAVEMIFVLNSRLHAQAVPPERAASVLRDIGTNIFDTAFVNELFARPAMYSSTSVLQVFTALSSSTIMRLSANSMRKLYDLVYMTVKYQVFTLRHPLELLELTLNHLDAAQKILPAEIQPLTSAAEKRVLRLASTLNMGDWASTRRSLLNFFTGRHVRVSVFLENEVQDRTSGAFYIPRDAFLSPSPACKPPGLVYVAGVPQPGTFPHPDAHLPYPPRIPLGSWRPRKGAARMTSNGFDIYAAAAAAAAAGSSRSDTVAGGAGAHATVAADPLLRQTLEMPMPKKPPFGGAGAVTAFASPSTPPPVSVAAEDKQCAYDAEVNSLAQLIGSVNRAGGVQHFELDLFPDGAGSSGGATAVVPVPSAAPTSITNAAGSRGAGATPAIPVTRMTASAVQEQNKKLLGIMSDFQSPKEAGSGDAGGAVPATGGATMNDLLDIMDEL</sequence>
<dbReference type="VEuPathDB" id="TriTrypDB:LMJLV39_170020000"/>
<feature type="domain" description="SSD" evidence="3">
    <location>
        <begin position="1"/>
        <end position="80"/>
    </location>
</feature>
<dbReference type="InterPro" id="IPR019332">
    <property type="entry name" value="OSCP1"/>
</dbReference>
<dbReference type="Proteomes" id="UP000000542">
    <property type="component" value="Chromosome 17"/>
</dbReference>
<dbReference type="InParanoid" id="Q4QE65"/>
<dbReference type="PANTHER" id="PTHR21439:SF0">
    <property type="entry name" value="PROTEIN OSCP1"/>
    <property type="match status" value="1"/>
</dbReference>
<dbReference type="VEuPathDB" id="TriTrypDB:LMJFC_170021400"/>
<organism evidence="4 5">
    <name type="scientific">Leishmania major</name>
    <dbReference type="NCBI Taxonomy" id="5664"/>
    <lineage>
        <taxon>Eukaryota</taxon>
        <taxon>Discoba</taxon>
        <taxon>Euglenozoa</taxon>
        <taxon>Kinetoplastea</taxon>
        <taxon>Metakinetoplastina</taxon>
        <taxon>Trypanosomatida</taxon>
        <taxon>Trypanosomatidae</taxon>
        <taxon>Leishmaniinae</taxon>
        <taxon>Leishmania</taxon>
    </lineage>
</organism>
<proteinExistence type="predicted"/>
<protein>
    <recommendedName>
        <fullName evidence="3">SSD domain-containing protein</fullName>
    </recommendedName>
</protein>
<reference evidence="4 5" key="1">
    <citation type="journal article" date="2005" name="Science">
        <title>The genome of the kinetoplastid parasite, Leishmania major.</title>
        <authorList>
            <person name="Ivens A.C."/>
            <person name="Peacock C.S."/>
            <person name="Worthey E.A."/>
            <person name="Murphy L."/>
            <person name="Aggarwal G."/>
            <person name="Berriman M."/>
            <person name="Sisk E."/>
            <person name="Rajandream M.A."/>
            <person name="Adlem E."/>
            <person name="Aert R."/>
            <person name="Anupama A."/>
            <person name="Apostolou Z."/>
            <person name="Attipoe P."/>
            <person name="Bason N."/>
            <person name="Bauser C."/>
            <person name="Beck A."/>
            <person name="Beverley S.M."/>
            <person name="Bianchettin G."/>
            <person name="Borzym K."/>
            <person name="Bothe G."/>
            <person name="Bruschi C.V."/>
            <person name="Collins M."/>
            <person name="Cadag E."/>
            <person name="Ciarloni L."/>
            <person name="Clayton C."/>
            <person name="Coulson R.M."/>
            <person name="Cronin A."/>
            <person name="Cruz A.K."/>
            <person name="Davies R.M."/>
            <person name="De Gaudenzi J."/>
            <person name="Dobson D.E."/>
            <person name="Duesterhoeft A."/>
            <person name="Fazelina G."/>
            <person name="Fosker N."/>
            <person name="Frasch A.C."/>
            <person name="Fraser A."/>
            <person name="Fuchs M."/>
            <person name="Gabel C."/>
            <person name="Goble A."/>
            <person name="Goffeau A."/>
            <person name="Harris D."/>
            <person name="Hertz-Fowler C."/>
            <person name="Hilbert H."/>
            <person name="Horn D."/>
            <person name="Huang Y."/>
            <person name="Klages S."/>
            <person name="Knights A."/>
            <person name="Kube M."/>
            <person name="Larke N."/>
            <person name="Litvin L."/>
            <person name="Lord A."/>
            <person name="Louie T."/>
            <person name="Marra M."/>
            <person name="Masuy D."/>
            <person name="Matthews K."/>
            <person name="Michaeli S."/>
            <person name="Mottram J.C."/>
            <person name="Muller-Auer S."/>
            <person name="Munden H."/>
            <person name="Nelson S."/>
            <person name="Norbertczak H."/>
            <person name="Oliver K."/>
            <person name="O'neil S."/>
            <person name="Pentony M."/>
            <person name="Pohl T.M."/>
            <person name="Price C."/>
            <person name="Purnelle B."/>
            <person name="Quail M.A."/>
            <person name="Rabbinowitsch E."/>
            <person name="Reinhardt R."/>
            <person name="Rieger M."/>
            <person name="Rinta J."/>
            <person name="Robben J."/>
            <person name="Robertson L."/>
            <person name="Ruiz J.C."/>
            <person name="Rutter S."/>
            <person name="Saunders D."/>
            <person name="Schafer M."/>
            <person name="Schein J."/>
            <person name="Schwartz D.C."/>
            <person name="Seeger K."/>
            <person name="Seyler A."/>
            <person name="Sharp S."/>
            <person name="Shin H."/>
            <person name="Sivam D."/>
            <person name="Squares R."/>
            <person name="Squares S."/>
            <person name="Tosato V."/>
            <person name="Vogt C."/>
            <person name="Volckaert G."/>
            <person name="Wambutt R."/>
            <person name="Warren T."/>
            <person name="Wedler H."/>
            <person name="Woodward J."/>
            <person name="Zhou S."/>
            <person name="Zimmermann W."/>
            <person name="Smith D.F."/>
            <person name="Blackwell J.M."/>
            <person name="Stuart K.D."/>
            <person name="Barrell B."/>
            <person name="Myler P.J."/>
        </authorList>
    </citation>
    <scope>NUCLEOTIDE SEQUENCE [LARGE SCALE GENOMIC DNA]</scope>
    <source>
        <strain evidence="5">MHOM/IL/81/Friedlin</strain>
    </source>
</reference>
<dbReference type="InterPro" id="IPR000731">
    <property type="entry name" value="SSD"/>
</dbReference>
<gene>
    <name evidence="4" type="ORF">LMJF_17_1260</name>
</gene>
<dbReference type="VEuPathDB" id="TriTrypDB:LMJSD75_170019700"/>
<dbReference type="RefSeq" id="XP_001682383.1">
    <property type="nucleotide sequence ID" value="XM_001682331.1"/>
</dbReference>
<dbReference type="KEGG" id="lma:LMJF_17_1260"/>
<dbReference type="VEuPathDB" id="TriTrypDB:LmjF.17.1260"/>
<dbReference type="AlphaFoldDB" id="Q4QE65"/>
<feature type="chain" id="PRO_5004242197" description="SSD domain-containing protein" evidence="2">
    <location>
        <begin position="30"/>
        <end position="453"/>
    </location>
</feature>
<evidence type="ECO:0000259" key="3">
    <source>
        <dbReference type="PROSITE" id="PS50156"/>
    </source>
</evidence>
<dbReference type="HOGENOM" id="CLU_604768_0_0_1"/>
<evidence type="ECO:0000313" key="5">
    <source>
        <dbReference type="Proteomes" id="UP000000542"/>
    </source>
</evidence>
<dbReference type="GeneID" id="5650857"/>
<dbReference type="PROSITE" id="PS50156">
    <property type="entry name" value="SSD"/>
    <property type="match status" value="1"/>
</dbReference>
<dbReference type="PANTHER" id="PTHR21439">
    <property type="entry name" value="OXIDORED-NITRO DOMAIN-CONTAINING PROTEIN"/>
    <property type="match status" value="1"/>
</dbReference>
<dbReference type="EMBL" id="FR796413">
    <property type="protein sequence ID" value="CAJ03987.1"/>
    <property type="molecule type" value="Genomic_DNA"/>
</dbReference>
<dbReference type="OMA" id="LVYMTVK"/>